<dbReference type="InterPro" id="IPR050103">
    <property type="entry name" value="Class-III_PLP-dep_AT"/>
</dbReference>
<keyword evidence="3 5" id="KW-0808">Transferase</keyword>
<keyword evidence="2 5" id="KW-0028">Amino-acid biosynthesis</keyword>
<comment type="pathway">
    <text evidence="5">Amino-acid biosynthesis; L-arginine biosynthesis; N(2)-acetyl-L-ornithine from L-glutamate: step 4/4.</text>
</comment>
<dbReference type="GO" id="GO:0003992">
    <property type="term" value="F:N2-acetyl-L-ornithine:2-oxoglutarate 5-aminotransferase activity"/>
    <property type="evidence" value="ECO:0007669"/>
    <property type="project" value="UniProtKB-UniRule"/>
</dbReference>
<evidence type="ECO:0000256" key="2">
    <source>
        <dbReference type="ARBA" id="ARBA00022605"/>
    </source>
</evidence>
<accession>A0A1F2WSV5</accession>
<dbReference type="Gene3D" id="3.90.1150.10">
    <property type="entry name" value="Aspartate Aminotransferase, domain 1"/>
    <property type="match status" value="1"/>
</dbReference>
<dbReference type="AlphaFoldDB" id="A0A1F2WSV5"/>
<dbReference type="PANTHER" id="PTHR11986">
    <property type="entry name" value="AMINOTRANSFERASE CLASS III"/>
    <property type="match status" value="1"/>
</dbReference>
<feature type="modified residue" description="N6-(pyridoxal phosphate)lysine" evidence="5">
    <location>
        <position position="254"/>
    </location>
</feature>
<dbReference type="NCBIfam" id="TIGR00707">
    <property type="entry name" value="argD"/>
    <property type="match status" value="1"/>
</dbReference>
<dbReference type="EC" id="2.6.1.11" evidence="5"/>
<dbReference type="CDD" id="cd00610">
    <property type="entry name" value="OAT_like"/>
    <property type="match status" value="1"/>
</dbReference>
<dbReference type="Proteomes" id="UP000177876">
    <property type="component" value="Unassembled WGS sequence"/>
</dbReference>
<feature type="binding site" evidence="5">
    <location>
        <position position="282"/>
    </location>
    <ligand>
        <name>N(2)-acetyl-L-ornithine</name>
        <dbReference type="ChEBI" id="CHEBI:57805"/>
    </ligand>
</feature>
<sequence length="401" mass="43498">MDYDLEIAKSQDNDYLMANYARLPVLFVRGHGTRLWDDTGKEYVDFVSGLGACVAGHCHPEIIAGIVRQASQLIHVSNLYYNRPQGELAEMLVRFTFADKIFFCNSGTEAIEAGLKLARKYMRTVRGEERYIIVSALRSFHGRGYGAMAATGQPEKSKLFGPMPEGFIHVPFNDLSALEESVSDDTCAVLLEPIQGEGGVYVADPGYLKGARELCREKGALLILDEVQSGMGRTGALFAHEHYGISPDMMTIAKGLAGGVPIGALLATAEVAKGFIPGDYGTTFGGNPLVCSAALATMIVLREEQLVENAARVGTYFKEKLEALQQSTGAIAEVRGIGLMLAAELKRDDAREIVERCLERGYVVNNIGPTILRFLPPLSISTREVDELLATLEELLSGGIV</sequence>
<comment type="subunit">
    <text evidence="5">Homodimer.</text>
</comment>
<evidence type="ECO:0000256" key="5">
    <source>
        <dbReference type="HAMAP-Rule" id="MF_01107"/>
    </source>
</evidence>
<gene>
    <name evidence="5" type="primary">argD</name>
    <name evidence="6" type="ORF">A2Y75_10445</name>
</gene>
<dbReference type="HAMAP" id="MF_01107">
    <property type="entry name" value="ArgD_aminotrans_3"/>
    <property type="match status" value="1"/>
</dbReference>
<reference evidence="6 7" key="1">
    <citation type="journal article" date="2016" name="Nat. Commun.">
        <title>Thousands of microbial genomes shed light on interconnected biogeochemical processes in an aquifer system.</title>
        <authorList>
            <person name="Anantharaman K."/>
            <person name="Brown C.T."/>
            <person name="Hug L.A."/>
            <person name="Sharon I."/>
            <person name="Castelle C.J."/>
            <person name="Probst A.J."/>
            <person name="Thomas B.C."/>
            <person name="Singh A."/>
            <person name="Wilkins M.J."/>
            <person name="Karaoz U."/>
            <person name="Brodie E.L."/>
            <person name="Williams K.H."/>
            <person name="Hubbard S.S."/>
            <person name="Banfield J.F."/>
        </authorList>
    </citation>
    <scope>NUCLEOTIDE SEQUENCE [LARGE SCALE GENOMIC DNA]</scope>
</reference>
<feature type="binding site" evidence="5">
    <location>
        <begin position="107"/>
        <end position="108"/>
    </location>
    <ligand>
        <name>pyridoxal 5'-phosphate</name>
        <dbReference type="ChEBI" id="CHEBI:597326"/>
    </ligand>
</feature>
<dbReference type="GO" id="GO:0030170">
    <property type="term" value="F:pyridoxal phosphate binding"/>
    <property type="evidence" value="ECO:0007669"/>
    <property type="project" value="InterPro"/>
</dbReference>
<comment type="miscellaneous">
    <text evidence="5">May also have succinyldiaminopimelate aminotransferase activity, thus carrying out the corresponding step in lysine biosynthesis.</text>
</comment>
<dbReference type="Gene3D" id="3.40.640.10">
    <property type="entry name" value="Type I PLP-dependent aspartate aminotransferase-like (Major domain)"/>
    <property type="match status" value="1"/>
</dbReference>
<comment type="similarity">
    <text evidence="5">Belongs to the class-III pyridoxal-phosphate-dependent aminotransferase family. ArgD subfamily.</text>
</comment>
<comment type="subcellular location">
    <subcellularLocation>
        <location evidence="5">Cytoplasm</location>
    </subcellularLocation>
</comment>
<evidence type="ECO:0000256" key="4">
    <source>
        <dbReference type="ARBA" id="ARBA00022898"/>
    </source>
</evidence>
<keyword evidence="5" id="KW-0055">Arginine biosynthesis</keyword>
<evidence type="ECO:0000313" key="7">
    <source>
        <dbReference type="Proteomes" id="UP000177876"/>
    </source>
</evidence>
<dbReference type="PIRSF" id="PIRSF000521">
    <property type="entry name" value="Transaminase_4ab_Lys_Orn"/>
    <property type="match status" value="1"/>
</dbReference>
<dbReference type="UniPathway" id="UPA00068">
    <property type="reaction ID" value="UER00109"/>
</dbReference>
<dbReference type="InterPro" id="IPR015422">
    <property type="entry name" value="PyrdxlP-dep_Trfase_small"/>
</dbReference>
<dbReference type="InterPro" id="IPR049704">
    <property type="entry name" value="Aminotrans_3_PPA_site"/>
</dbReference>
<dbReference type="GO" id="GO:0006526">
    <property type="term" value="P:L-arginine biosynthetic process"/>
    <property type="evidence" value="ECO:0007669"/>
    <property type="project" value="UniProtKB-UniRule"/>
</dbReference>
<proteinExistence type="inferred from homology"/>
<evidence type="ECO:0000256" key="1">
    <source>
        <dbReference type="ARBA" id="ARBA00022576"/>
    </source>
</evidence>
<keyword evidence="4 5" id="KW-0663">Pyridoxal phosphate</keyword>
<feature type="binding site" evidence="5">
    <location>
        <position position="143"/>
    </location>
    <ligand>
        <name>N(2)-acetyl-L-ornithine</name>
        <dbReference type="ChEBI" id="CHEBI:57805"/>
    </ligand>
</feature>
<dbReference type="PROSITE" id="PS00600">
    <property type="entry name" value="AA_TRANSFER_CLASS_3"/>
    <property type="match status" value="1"/>
</dbReference>
<comment type="cofactor">
    <cofactor evidence="5">
        <name>pyridoxal 5'-phosphate</name>
        <dbReference type="ChEBI" id="CHEBI:597326"/>
    </cofactor>
    <text evidence="5">Binds 1 pyridoxal phosphate per subunit.</text>
</comment>
<dbReference type="Pfam" id="PF00202">
    <property type="entry name" value="Aminotran_3"/>
    <property type="match status" value="1"/>
</dbReference>
<feature type="binding site" evidence="5">
    <location>
        <position position="140"/>
    </location>
    <ligand>
        <name>pyridoxal 5'-phosphate</name>
        <dbReference type="ChEBI" id="CHEBI:597326"/>
    </ligand>
</feature>
<dbReference type="InterPro" id="IPR015421">
    <property type="entry name" value="PyrdxlP-dep_Trfase_major"/>
</dbReference>
<dbReference type="GO" id="GO:0005737">
    <property type="term" value="C:cytoplasm"/>
    <property type="evidence" value="ECO:0007669"/>
    <property type="project" value="UniProtKB-SubCell"/>
</dbReference>
<dbReference type="SUPFAM" id="SSF53383">
    <property type="entry name" value="PLP-dependent transferases"/>
    <property type="match status" value="1"/>
</dbReference>
<comment type="caution">
    <text evidence="6">The sequence shown here is derived from an EMBL/GenBank/DDBJ whole genome shotgun (WGS) entry which is preliminary data.</text>
</comment>
<evidence type="ECO:0000256" key="3">
    <source>
        <dbReference type="ARBA" id="ARBA00022679"/>
    </source>
</evidence>
<evidence type="ECO:0000313" key="6">
    <source>
        <dbReference type="EMBL" id="OFW59883.1"/>
    </source>
</evidence>
<name>A0A1F2WSV5_9ACTN</name>
<feature type="binding site" evidence="5">
    <location>
        <begin position="225"/>
        <end position="228"/>
    </location>
    <ligand>
        <name>pyridoxal 5'-phosphate</name>
        <dbReference type="ChEBI" id="CHEBI:597326"/>
    </ligand>
</feature>
<dbReference type="PANTHER" id="PTHR11986:SF79">
    <property type="entry name" value="ACETYLORNITHINE AMINOTRANSFERASE, MITOCHONDRIAL"/>
    <property type="match status" value="1"/>
</dbReference>
<protein>
    <recommendedName>
        <fullName evidence="5">Acetylornithine aminotransferase</fullName>
        <shortName evidence="5">ACOAT</shortName>
        <ecNumber evidence="5">2.6.1.11</ecNumber>
    </recommendedName>
</protein>
<comment type="catalytic activity">
    <reaction evidence="5">
        <text>N(2)-acetyl-L-ornithine + 2-oxoglutarate = N-acetyl-L-glutamate 5-semialdehyde + L-glutamate</text>
        <dbReference type="Rhea" id="RHEA:18049"/>
        <dbReference type="ChEBI" id="CHEBI:16810"/>
        <dbReference type="ChEBI" id="CHEBI:29123"/>
        <dbReference type="ChEBI" id="CHEBI:29985"/>
        <dbReference type="ChEBI" id="CHEBI:57805"/>
        <dbReference type="EC" id="2.6.1.11"/>
    </reaction>
</comment>
<dbReference type="NCBIfam" id="NF002874">
    <property type="entry name" value="PRK03244.1"/>
    <property type="match status" value="1"/>
</dbReference>
<dbReference type="STRING" id="1797197.A2Y75_10445"/>
<dbReference type="GO" id="GO:0042802">
    <property type="term" value="F:identical protein binding"/>
    <property type="evidence" value="ECO:0007669"/>
    <property type="project" value="TreeGrafter"/>
</dbReference>
<dbReference type="InterPro" id="IPR004636">
    <property type="entry name" value="AcOrn/SuccOrn_fam"/>
</dbReference>
<dbReference type="NCBIfam" id="NF002325">
    <property type="entry name" value="PRK01278.1"/>
    <property type="match status" value="1"/>
</dbReference>
<feature type="binding site" evidence="5">
    <location>
        <position position="283"/>
    </location>
    <ligand>
        <name>pyridoxal 5'-phosphate</name>
        <dbReference type="ChEBI" id="CHEBI:597326"/>
    </ligand>
</feature>
<keyword evidence="5" id="KW-0963">Cytoplasm</keyword>
<dbReference type="FunFam" id="3.40.640.10:FF:000004">
    <property type="entry name" value="Acetylornithine aminotransferase"/>
    <property type="match status" value="1"/>
</dbReference>
<dbReference type="InterPro" id="IPR015424">
    <property type="entry name" value="PyrdxlP-dep_Trfase"/>
</dbReference>
<dbReference type="EMBL" id="MELK01000009">
    <property type="protein sequence ID" value="OFW59883.1"/>
    <property type="molecule type" value="Genomic_DNA"/>
</dbReference>
<organism evidence="6 7">
    <name type="scientific">Candidatus Solincola sediminis</name>
    <dbReference type="NCBI Taxonomy" id="1797199"/>
    <lineage>
        <taxon>Bacteria</taxon>
        <taxon>Bacillati</taxon>
        <taxon>Actinomycetota</taxon>
        <taxon>Candidatus Geothermincolia</taxon>
        <taxon>Candidatus Geothermincolales</taxon>
        <taxon>Candidatus Geothermincolaceae</taxon>
        <taxon>Candidatus Solincola</taxon>
    </lineage>
</organism>
<keyword evidence="1 5" id="KW-0032">Aminotransferase</keyword>
<dbReference type="InterPro" id="IPR005814">
    <property type="entry name" value="Aminotrans_3"/>
</dbReference>